<name>A0AAD9ZJI0_9ROSI</name>
<dbReference type="Proteomes" id="UP001281410">
    <property type="component" value="Unassembled WGS sequence"/>
</dbReference>
<keyword evidence="2" id="KW-1185">Reference proteome</keyword>
<evidence type="ECO:0000313" key="2">
    <source>
        <dbReference type="Proteomes" id="UP001281410"/>
    </source>
</evidence>
<sequence>MNHYKIEYSRDMFWPAAKSSNKARFLENMVKIRECSENAHKYLMDIPLQQWTVHEFDTERKTDHNTNNIVEAFNGWLNKYQTFSILTMLESVRRKFTKVSMIDMRQHSNGSPTSHPRKRDTIEDYVHKHMKKDVYLKTYSHLMLPIPDEHPWPNATTTFTAPSNSGPPKKKHRRIEDLMLTFLFILDWQQLKTTCTFNSCSSQRVQQHRGW</sequence>
<accession>A0AAD9ZJI0</accession>
<comment type="caution">
    <text evidence="1">The sequence shown here is derived from an EMBL/GenBank/DDBJ whole genome shotgun (WGS) entry which is preliminary data.</text>
</comment>
<proteinExistence type="predicted"/>
<dbReference type="AlphaFoldDB" id="A0AAD9ZJI0"/>
<dbReference type="EMBL" id="JANJYJ010000010">
    <property type="protein sequence ID" value="KAK3183252.1"/>
    <property type="molecule type" value="Genomic_DNA"/>
</dbReference>
<evidence type="ECO:0000313" key="1">
    <source>
        <dbReference type="EMBL" id="KAK3183252.1"/>
    </source>
</evidence>
<reference evidence="1" key="1">
    <citation type="journal article" date="2023" name="Plant J.">
        <title>Genome sequences and population genomics provide insights into the demographic history, inbreeding, and mutation load of two 'living fossil' tree species of Dipteronia.</title>
        <authorList>
            <person name="Feng Y."/>
            <person name="Comes H.P."/>
            <person name="Chen J."/>
            <person name="Zhu S."/>
            <person name="Lu R."/>
            <person name="Zhang X."/>
            <person name="Li P."/>
            <person name="Qiu J."/>
            <person name="Olsen K.M."/>
            <person name="Qiu Y."/>
        </authorList>
    </citation>
    <scope>NUCLEOTIDE SEQUENCE</scope>
    <source>
        <strain evidence="1">NBL</strain>
    </source>
</reference>
<gene>
    <name evidence="1" type="ORF">Dsin_030538</name>
</gene>
<organism evidence="1 2">
    <name type="scientific">Dipteronia sinensis</name>
    <dbReference type="NCBI Taxonomy" id="43782"/>
    <lineage>
        <taxon>Eukaryota</taxon>
        <taxon>Viridiplantae</taxon>
        <taxon>Streptophyta</taxon>
        <taxon>Embryophyta</taxon>
        <taxon>Tracheophyta</taxon>
        <taxon>Spermatophyta</taxon>
        <taxon>Magnoliopsida</taxon>
        <taxon>eudicotyledons</taxon>
        <taxon>Gunneridae</taxon>
        <taxon>Pentapetalae</taxon>
        <taxon>rosids</taxon>
        <taxon>malvids</taxon>
        <taxon>Sapindales</taxon>
        <taxon>Sapindaceae</taxon>
        <taxon>Hippocastanoideae</taxon>
        <taxon>Acereae</taxon>
        <taxon>Dipteronia</taxon>
    </lineage>
</organism>
<protein>
    <submittedName>
        <fullName evidence="1">Uncharacterized protein</fullName>
    </submittedName>
</protein>